<evidence type="ECO:0000256" key="2">
    <source>
        <dbReference type="ARBA" id="ARBA00022723"/>
    </source>
</evidence>
<evidence type="ECO:0000313" key="8">
    <source>
        <dbReference type="Proteomes" id="UP000307440"/>
    </source>
</evidence>
<comment type="subcellular location">
    <subcellularLocation>
        <location evidence="1">Nucleus</location>
    </subcellularLocation>
</comment>
<evidence type="ECO:0000256" key="5">
    <source>
        <dbReference type="ARBA" id="ARBA00023242"/>
    </source>
</evidence>
<gene>
    <name evidence="7" type="ORF">FA15DRAFT_661122</name>
</gene>
<feature type="region of interest" description="Disordered" evidence="6">
    <location>
        <begin position="1"/>
        <end position="62"/>
    </location>
</feature>
<evidence type="ECO:0000256" key="4">
    <source>
        <dbReference type="ARBA" id="ARBA00022833"/>
    </source>
</evidence>
<accession>A0A5C3KD33</accession>
<keyword evidence="4" id="KW-0862">Zinc</keyword>
<dbReference type="SUPFAM" id="SSF53098">
    <property type="entry name" value="Ribonuclease H-like"/>
    <property type="match status" value="1"/>
</dbReference>
<keyword evidence="8" id="KW-1185">Reference proteome</keyword>
<dbReference type="GO" id="GO:0005634">
    <property type="term" value="C:nucleus"/>
    <property type="evidence" value="ECO:0007669"/>
    <property type="project" value="UniProtKB-SubCell"/>
</dbReference>
<feature type="region of interest" description="Disordered" evidence="6">
    <location>
        <begin position="87"/>
        <end position="110"/>
    </location>
</feature>
<evidence type="ECO:0000313" key="7">
    <source>
        <dbReference type="EMBL" id="TFK17891.1"/>
    </source>
</evidence>
<evidence type="ECO:0000256" key="1">
    <source>
        <dbReference type="ARBA" id="ARBA00004123"/>
    </source>
</evidence>
<evidence type="ECO:0008006" key="9">
    <source>
        <dbReference type="Google" id="ProtNLM"/>
    </source>
</evidence>
<evidence type="ECO:0000256" key="3">
    <source>
        <dbReference type="ARBA" id="ARBA00022771"/>
    </source>
</evidence>
<dbReference type="PANTHER" id="PTHR46481">
    <property type="entry name" value="ZINC FINGER BED DOMAIN-CONTAINING PROTEIN 4"/>
    <property type="match status" value="1"/>
</dbReference>
<sequence length="682" mass="74535">MPLRGRGSNRQGSGTGKGSGKAQTSSEAVPGNTAATAGSVPSPPTDTLCHPPKIPIFPSYQSGPVQPTPGNVFLDDNAEYINMSHVSPASSDAEDARPARPVSGPSAGAVDISPIKKHRTADGIGKWDDSRVWDMDDECIIGIFIAEAAWATWISDVYNHFDIGIERLPYSTPGAGDSWMVTGSGTSNLRTGVVKCLDCNHITQPSKVITYSPENHSDPKYIQEVQMLHSNTPISHPSTVSTDIQQIYVTMSNIVCDYLVATVASGLHLVLDGWTATLVACYPGIIVVWSTNRIVHRCILEFICLKESHLGNTWLRRSKTVLNNSKLRTSCWLTLCMDNAGNCSKAARVLGLKLPSFGGDSARLRCLAHIVNLIGKTFLSFIFKQKKTKKVVKHAESDTSELVIEDDGGDSEEDEAVNEESLEVAMAVEAEGGDDGAETHNTAIASTMCQTAIEKMADDGVVIDPATEKAALSIIPWVSGFARRVHNSPTLKEQFNNLVDATDSLEGTTQQLARQVPTRWNSDLACFHPHEFFRTVISGMTSTSGLGLYALSPLQWNLLHDLIEVLKLFELLTDLFSKPDVPLIVDVYPLLTKLECSLNALQDDTPPPAGLNGQEIDHEPTDPVFRVADQASLFMVEKYWPLLNEFMCPDCKAKWFTKANGFPTGFGRKVVKRDWEIFNARY</sequence>
<dbReference type="GO" id="GO:0008270">
    <property type="term" value="F:zinc ion binding"/>
    <property type="evidence" value="ECO:0007669"/>
    <property type="project" value="UniProtKB-KW"/>
</dbReference>
<dbReference type="InterPro" id="IPR012337">
    <property type="entry name" value="RNaseH-like_sf"/>
</dbReference>
<proteinExistence type="predicted"/>
<dbReference type="Proteomes" id="UP000307440">
    <property type="component" value="Unassembled WGS sequence"/>
</dbReference>
<organism evidence="7 8">
    <name type="scientific">Coprinopsis marcescibilis</name>
    <name type="common">Agaric fungus</name>
    <name type="synonym">Psathyrella marcescibilis</name>
    <dbReference type="NCBI Taxonomy" id="230819"/>
    <lineage>
        <taxon>Eukaryota</taxon>
        <taxon>Fungi</taxon>
        <taxon>Dikarya</taxon>
        <taxon>Basidiomycota</taxon>
        <taxon>Agaricomycotina</taxon>
        <taxon>Agaricomycetes</taxon>
        <taxon>Agaricomycetidae</taxon>
        <taxon>Agaricales</taxon>
        <taxon>Agaricineae</taxon>
        <taxon>Psathyrellaceae</taxon>
        <taxon>Coprinopsis</taxon>
    </lineage>
</organism>
<protein>
    <recommendedName>
        <fullName evidence="9">BED-type domain-containing protein</fullName>
    </recommendedName>
</protein>
<keyword evidence="2" id="KW-0479">Metal-binding</keyword>
<dbReference type="STRING" id="230819.A0A5C3KD33"/>
<dbReference type="EMBL" id="ML210452">
    <property type="protein sequence ID" value="TFK17891.1"/>
    <property type="molecule type" value="Genomic_DNA"/>
</dbReference>
<reference evidence="7 8" key="1">
    <citation type="journal article" date="2019" name="Nat. Ecol. Evol.">
        <title>Megaphylogeny resolves global patterns of mushroom evolution.</title>
        <authorList>
            <person name="Varga T."/>
            <person name="Krizsan K."/>
            <person name="Foldi C."/>
            <person name="Dima B."/>
            <person name="Sanchez-Garcia M."/>
            <person name="Sanchez-Ramirez S."/>
            <person name="Szollosi G.J."/>
            <person name="Szarkandi J.G."/>
            <person name="Papp V."/>
            <person name="Albert L."/>
            <person name="Andreopoulos W."/>
            <person name="Angelini C."/>
            <person name="Antonin V."/>
            <person name="Barry K.W."/>
            <person name="Bougher N.L."/>
            <person name="Buchanan P."/>
            <person name="Buyck B."/>
            <person name="Bense V."/>
            <person name="Catcheside P."/>
            <person name="Chovatia M."/>
            <person name="Cooper J."/>
            <person name="Damon W."/>
            <person name="Desjardin D."/>
            <person name="Finy P."/>
            <person name="Geml J."/>
            <person name="Haridas S."/>
            <person name="Hughes K."/>
            <person name="Justo A."/>
            <person name="Karasinski D."/>
            <person name="Kautmanova I."/>
            <person name="Kiss B."/>
            <person name="Kocsube S."/>
            <person name="Kotiranta H."/>
            <person name="LaButti K.M."/>
            <person name="Lechner B.E."/>
            <person name="Liimatainen K."/>
            <person name="Lipzen A."/>
            <person name="Lukacs Z."/>
            <person name="Mihaltcheva S."/>
            <person name="Morgado L.N."/>
            <person name="Niskanen T."/>
            <person name="Noordeloos M.E."/>
            <person name="Ohm R.A."/>
            <person name="Ortiz-Santana B."/>
            <person name="Ovrebo C."/>
            <person name="Racz N."/>
            <person name="Riley R."/>
            <person name="Savchenko A."/>
            <person name="Shiryaev A."/>
            <person name="Soop K."/>
            <person name="Spirin V."/>
            <person name="Szebenyi C."/>
            <person name="Tomsovsky M."/>
            <person name="Tulloss R.E."/>
            <person name="Uehling J."/>
            <person name="Grigoriev I.V."/>
            <person name="Vagvolgyi C."/>
            <person name="Papp T."/>
            <person name="Martin F.M."/>
            <person name="Miettinen O."/>
            <person name="Hibbett D.S."/>
            <person name="Nagy L.G."/>
        </authorList>
    </citation>
    <scope>NUCLEOTIDE SEQUENCE [LARGE SCALE GENOMIC DNA]</scope>
    <source>
        <strain evidence="7 8">CBS 121175</strain>
    </source>
</reference>
<dbReference type="OrthoDB" id="2794314at2759"/>
<evidence type="ECO:0000256" key="6">
    <source>
        <dbReference type="SAM" id="MobiDB-lite"/>
    </source>
</evidence>
<keyword evidence="3" id="KW-0863">Zinc-finger</keyword>
<name>A0A5C3KD33_COPMA</name>
<dbReference type="InterPro" id="IPR052035">
    <property type="entry name" value="ZnF_BED_domain_contain"/>
</dbReference>
<dbReference type="PANTHER" id="PTHR46481:SF10">
    <property type="entry name" value="ZINC FINGER BED DOMAIN-CONTAINING PROTEIN 39"/>
    <property type="match status" value="1"/>
</dbReference>
<keyword evidence="5" id="KW-0539">Nucleus</keyword>
<dbReference type="AlphaFoldDB" id="A0A5C3KD33"/>